<name>A0AAD7HKX8_9AGAR</name>
<feature type="domain" description="Acyl-CoA oxidase C-alpha1" evidence="1">
    <location>
        <begin position="264"/>
        <end position="399"/>
    </location>
</feature>
<dbReference type="Proteomes" id="UP001215280">
    <property type="component" value="Unassembled WGS sequence"/>
</dbReference>
<comment type="caution">
    <text evidence="2">The sequence shown here is derived from an EMBL/GenBank/DDBJ whole genome shotgun (WGS) entry which is preliminary data.</text>
</comment>
<proteinExistence type="predicted"/>
<dbReference type="GO" id="GO:0055088">
    <property type="term" value="P:lipid homeostasis"/>
    <property type="evidence" value="ECO:0007669"/>
    <property type="project" value="TreeGrafter"/>
</dbReference>
<dbReference type="InterPro" id="IPR009100">
    <property type="entry name" value="AcylCoA_DH/oxidase_NM_dom_sf"/>
</dbReference>
<dbReference type="SUPFAM" id="SSF47203">
    <property type="entry name" value="Acyl-CoA dehydrogenase C-terminal domain-like"/>
    <property type="match status" value="1"/>
</dbReference>
<reference evidence="2" key="1">
    <citation type="submission" date="2023-03" db="EMBL/GenBank/DDBJ databases">
        <title>Massive genome expansion in bonnet fungi (Mycena s.s.) driven by repeated elements and novel gene families across ecological guilds.</title>
        <authorList>
            <consortium name="Lawrence Berkeley National Laboratory"/>
            <person name="Harder C.B."/>
            <person name="Miyauchi S."/>
            <person name="Viragh M."/>
            <person name="Kuo A."/>
            <person name="Thoen E."/>
            <person name="Andreopoulos B."/>
            <person name="Lu D."/>
            <person name="Skrede I."/>
            <person name="Drula E."/>
            <person name="Henrissat B."/>
            <person name="Morin E."/>
            <person name="Kohler A."/>
            <person name="Barry K."/>
            <person name="LaButti K."/>
            <person name="Morin E."/>
            <person name="Salamov A."/>
            <person name="Lipzen A."/>
            <person name="Mereny Z."/>
            <person name="Hegedus B."/>
            <person name="Baldrian P."/>
            <person name="Stursova M."/>
            <person name="Weitz H."/>
            <person name="Taylor A."/>
            <person name="Grigoriev I.V."/>
            <person name="Nagy L.G."/>
            <person name="Martin F."/>
            <person name="Kauserud H."/>
        </authorList>
    </citation>
    <scope>NUCLEOTIDE SEQUENCE</scope>
    <source>
        <strain evidence="2">CBHHK188m</strain>
    </source>
</reference>
<dbReference type="EMBL" id="JARJLG010000251">
    <property type="protein sequence ID" value="KAJ7723095.1"/>
    <property type="molecule type" value="Genomic_DNA"/>
</dbReference>
<dbReference type="GO" id="GO:0003997">
    <property type="term" value="F:acyl-CoA oxidase activity"/>
    <property type="evidence" value="ECO:0007669"/>
    <property type="project" value="InterPro"/>
</dbReference>
<dbReference type="GO" id="GO:0005777">
    <property type="term" value="C:peroxisome"/>
    <property type="evidence" value="ECO:0007669"/>
    <property type="project" value="InterPro"/>
</dbReference>
<dbReference type="SUPFAM" id="SSF56645">
    <property type="entry name" value="Acyl-CoA dehydrogenase NM domain-like"/>
    <property type="match status" value="1"/>
</dbReference>
<gene>
    <name evidence="2" type="ORF">DFH07DRAFT_856212</name>
</gene>
<evidence type="ECO:0000313" key="3">
    <source>
        <dbReference type="Proteomes" id="UP001215280"/>
    </source>
</evidence>
<dbReference type="GO" id="GO:0005504">
    <property type="term" value="F:fatty acid binding"/>
    <property type="evidence" value="ECO:0007669"/>
    <property type="project" value="TreeGrafter"/>
</dbReference>
<dbReference type="PANTHER" id="PTHR10909:SF382">
    <property type="entry name" value="ACYL-COENZYME A OXIDASE"/>
    <property type="match status" value="1"/>
</dbReference>
<evidence type="ECO:0000313" key="2">
    <source>
        <dbReference type="EMBL" id="KAJ7723095.1"/>
    </source>
</evidence>
<dbReference type="InterPro" id="IPR012258">
    <property type="entry name" value="Acyl-CoA_oxidase"/>
</dbReference>
<dbReference type="InterPro" id="IPR036250">
    <property type="entry name" value="AcylCo_DH-like_C"/>
</dbReference>
<organism evidence="2 3">
    <name type="scientific">Mycena maculata</name>
    <dbReference type="NCBI Taxonomy" id="230809"/>
    <lineage>
        <taxon>Eukaryota</taxon>
        <taxon>Fungi</taxon>
        <taxon>Dikarya</taxon>
        <taxon>Basidiomycota</taxon>
        <taxon>Agaricomycotina</taxon>
        <taxon>Agaricomycetes</taxon>
        <taxon>Agaricomycetidae</taxon>
        <taxon>Agaricales</taxon>
        <taxon>Marasmiineae</taxon>
        <taxon>Mycenaceae</taxon>
        <taxon>Mycena</taxon>
    </lineage>
</organism>
<protein>
    <submittedName>
        <fullName evidence="2">Acyl-CoA dehydrogenase/oxidase</fullName>
    </submittedName>
</protein>
<accession>A0AAD7HKX8</accession>
<dbReference type="GO" id="GO:0071949">
    <property type="term" value="F:FAD binding"/>
    <property type="evidence" value="ECO:0007669"/>
    <property type="project" value="InterPro"/>
</dbReference>
<dbReference type="Gene3D" id="2.40.110.10">
    <property type="entry name" value="Butyryl-CoA Dehydrogenase, subunit A, domain 2"/>
    <property type="match status" value="1"/>
</dbReference>
<sequence>MSSELENYTLPLARTKLFKPVNTMDLTFLQRAQYTYDRARAIARAYKMTPQDIVFLTPKFWQMHADQIAPMDGAATTLLTIQYNLVAGTLAPHALSRPELRPLLQQIMNFDVSAQFLLSELAHGLDSPNLETTATLLPDGGFSLHTPHPGAAKHMPPTGPFGGMPRVALVIARLIVGGEDRGVRPFVVPLGNGKEMCKGVSARVLPGRAGSKPVDHALTYFDHVLLPSTALLGKLDKPKDLRANFLRVIWRVAVGSLALSTLSIPALKAGVYVAGKYSLRRTVTGPDGSPMPIISFRTQQLPILHTLAQIQVLEAFAATSIEWFTREGLDMAVKHGIAAALKAVMLQHLQSSLYQLAERCGAQGLYEHNQIIESQLELRGVSIAEGDILALCIRLASELLLGRYSLPATTNASSLLARHEAGVFAEAHTAMKSLGSSHRSEGFNRLVLPLCQPMIEAIGHRMAYDAAIERGVNHDVLALYEAGVIKHDASWYVEYARIGRAAMNDMEDRALMKLLPRLGEMLDATGAAPYCIAPIVTEAAHDAFYASLPLYVGNASMPLIPPVVADDQSQLKAML</sequence>
<dbReference type="InterPro" id="IPR046373">
    <property type="entry name" value="Acyl-CoA_Oxase/DH_mid-dom_sf"/>
</dbReference>
<dbReference type="Pfam" id="PF22924">
    <property type="entry name" value="ACOX_C_alpha1"/>
    <property type="match status" value="1"/>
</dbReference>
<dbReference type="GO" id="GO:0033540">
    <property type="term" value="P:fatty acid beta-oxidation using acyl-CoA oxidase"/>
    <property type="evidence" value="ECO:0007669"/>
    <property type="project" value="TreeGrafter"/>
</dbReference>
<dbReference type="InterPro" id="IPR055060">
    <property type="entry name" value="ACOX_C_alpha1"/>
</dbReference>
<evidence type="ECO:0000259" key="1">
    <source>
        <dbReference type="Pfam" id="PF22924"/>
    </source>
</evidence>
<dbReference type="AlphaFoldDB" id="A0AAD7HKX8"/>
<keyword evidence="3" id="KW-1185">Reference proteome</keyword>
<dbReference type="PANTHER" id="PTHR10909">
    <property type="entry name" value="ELECTRON TRANSPORT OXIDOREDUCTASE"/>
    <property type="match status" value="1"/>
</dbReference>
<dbReference type="Gene3D" id="1.20.140.10">
    <property type="entry name" value="Butyryl-CoA Dehydrogenase, subunit A, domain 3"/>
    <property type="match status" value="1"/>
</dbReference>